<evidence type="ECO:0000256" key="2">
    <source>
        <dbReference type="ARBA" id="ARBA00012528"/>
    </source>
</evidence>
<dbReference type="GO" id="GO:1902201">
    <property type="term" value="P:negative regulation of bacterial-type flagellum-dependent cell motility"/>
    <property type="evidence" value="ECO:0007669"/>
    <property type="project" value="TreeGrafter"/>
</dbReference>
<dbReference type="Pfam" id="PF00990">
    <property type="entry name" value="GGDEF"/>
    <property type="match status" value="1"/>
</dbReference>
<evidence type="ECO:0000313" key="7">
    <source>
        <dbReference type="Proteomes" id="UP000619743"/>
    </source>
</evidence>
<evidence type="ECO:0000256" key="4">
    <source>
        <dbReference type="SAM" id="Phobius"/>
    </source>
</evidence>
<comment type="caution">
    <text evidence="6">The sequence shown here is derived from an EMBL/GenBank/DDBJ whole genome shotgun (WGS) entry which is preliminary data.</text>
</comment>
<dbReference type="CDD" id="cd01949">
    <property type="entry name" value="GGDEF"/>
    <property type="match status" value="1"/>
</dbReference>
<name>A0A8J2XQJ4_9GAMM</name>
<dbReference type="NCBIfam" id="TIGR00254">
    <property type="entry name" value="GGDEF"/>
    <property type="match status" value="1"/>
</dbReference>
<feature type="domain" description="GGDEF" evidence="5">
    <location>
        <begin position="225"/>
        <end position="354"/>
    </location>
</feature>
<dbReference type="EC" id="2.7.7.65" evidence="2"/>
<comment type="catalytic activity">
    <reaction evidence="3">
        <text>2 GTP = 3',3'-c-di-GMP + 2 diphosphate</text>
        <dbReference type="Rhea" id="RHEA:24898"/>
        <dbReference type="ChEBI" id="CHEBI:33019"/>
        <dbReference type="ChEBI" id="CHEBI:37565"/>
        <dbReference type="ChEBI" id="CHEBI:58805"/>
        <dbReference type="EC" id="2.7.7.65"/>
    </reaction>
</comment>
<dbReference type="GO" id="GO:0005886">
    <property type="term" value="C:plasma membrane"/>
    <property type="evidence" value="ECO:0007669"/>
    <property type="project" value="TreeGrafter"/>
</dbReference>
<evidence type="ECO:0000313" key="6">
    <source>
        <dbReference type="EMBL" id="GGA85148.1"/>
    </source>
</evidence>
<feature type="transmembrane region" description="Helical" evidence="4">
    <location>
        <begin position="46"/>
        <end position="69"/>
    </location>
</feature>
<reference evidence="7" key="1">
    <citation type="journal article" date="2019" name="Int. J. Syst. Evol. Microbiol.">
        <title>The Global Catalogue of Microorganisms (GCM) 10K type strain sequencing project: providing services to taxonomists for standard genome sequencing and annotation.</title>
        <authorList>
            <consortium name="The Broad Institute Genomics Platform"/>
            <consortium name="The Broad Institute Genome Sequencing Center for Infectious Disease"/>
            <person name="Wu L."/>
            <person name="Ma J."/>
        </authorList>
    </citation>
    <scope>NUCLEOTIDE SEQUENCE [LARGE SCALE GENOMIC DNA]</scope>
    <source>
        <strain evidence="7">CGMCC 1.10130</strain>
    </source>
</reference>
<dbReference type="SUPFAM" id="SSF55073">
    <property type="entry name" value="Nucleotide cyclase"/>
    <property type="match status" value="1"/>
</dbReference>
<organism evidence="6 7">
    <name type="scientific">Neiella marina</name>
    <dbReference type="NCBI Taxonomy" id="508461"/>
    <lineage>
        <taxon>Bacteria</taxon>
        <taxon>Pseudomonadati</taxon>
        <taxon>Pseudomonadota</taxon>
        <taxon>Gammaproteobacteria</taxon>
        <taxon>Alteromonadales</taxon>
        <taxon>Echinimonadaceae</taxon>
        <taxon>Neiella</taxon>
    </lineage>
</organism>
<sequence>MKESLSAIDGSARLLNLEKQKRIFLINAFTAIGAVASFVFGSSSLFGGMLVLGTVLICAGFVGCANLVFLAVRKNVAAAANVMGGLIITLSTALMIGGGYQNTGPYWVFPLVSVAMFVNNFRIGLLYAGLFLGFCLYLLFYPDNPLLLTDYSNAASIRFVAALSSILLLCLSVQYSQEQSQKQIRMIHQQLTQAATTDALTSLHNRRYIYDHHIDKDRFLGSIGGGGALLLVDVDHFKRINDDMGHDAGDIVLQVVARHLREAIRDEDIIARWGGEEFLVILPNVTLSKAYQRAEALRQRIEMADITIDGQPCRVTISVGVADIGADDNASNVIKLADERLYRAKKQGRNCVVY</sequence>
<evidence type="ECO:0000259" key="5">
    <source>
        <dbReference type="PROSITE" id="PS50887"/>
    </source>
</evidence>
<protein>
    <recommendedName>
        <fullName evidence="2">diguanylate cyclase</fullName>
        <ecNumber evidence="2">2.7.7.65</ecNumber>
    </recommendedName>
</protein>
<feature type="transmembrane region" description="Helical" evidence="4">
    <location>
        <begin position="125"/>
        <end position="142"/>
    </location>
</feature>
<dbReference type="InterPro" id="IPR050469">
    <property type="entry name" value="Diguanylate_Cyclase"/>
</dbReference>
<dbReference type="SMART" id="SM00267">
    <property type="entry name" value="GGDEF"/>
    <property type="match status" value="1"/>
</dbReference>
<comment type="cofactor">
    <cofactor evidence="1">
        <name>Mg(2+)</name>
        <dbReference type="ChEBI" id="CHEBI:18420"/>
    </cofactor>
</comment>
<dbReference type="InterPro" id="IPR029787">
    <property type="entry name" value="Nucleotide_cyclase"/>
</dbReference>
<dbReference type="PROSITE" id="PS50887">
    <property type="entry name" value="GGDEF"/>
    <property type="match status" value="1"/>
</dbReference>
<dbReference type="FunFam" id="3.30.70.270:FF:000001">
    <property type="entry name" value="Diguanylate cyclase domain protein"/>
    <property type="match status" value="1"/>
</dbReference>
<keyword evidence="4" id="KW-1133">Transmembrane helix</keyword>
<dbReference type="PANTHER" id="PTHR45138">
    <property type="entry name" value="REGULATORY COMPONENTS OF SENSORY TRANSDUCTION SYSTEM"/>
    <property type="match status" value="1"/>
</dbReference>
<dbReference type="InterPro" id="IPR043128">
    <property type="entry name" value="Rev_trsase/Diguanyl_cyclase"/>
</dbReference>
<dbReference type="Proteomes" id="UP000619743">
    <property type="component" value="Unassembled WGS sequence"/>
</dbReference>
<dbReference type="AlphaFoldDB" id="A0A8J2XQJ4"/>
<keyword evidence="7" id="KW-1185">Reference proteome</keyword>
<dbReference type="OrthoDB" id="9813903at2"/>
<dbReference type="InterPro" id="IPR000160">
    <property type="entry name" value="GGDEF_dom"/>
</dbReference>
<keyword evidence="4" id="KW-0812">Transmembrane</keyword>
<dbReference type="RefSeq" id="WP_087506799.1">
    <property type="nucleotide sequence ID" value="NZ_BMDX01000017.1"/>
</dbReference>
<feature type="transmembrane region" description="Helical" evidence="4">
    <location>
        <begin position="23"/>
        <end position="40"/>
    </location>
</feature>
<dbReference type="Gene3D" id="3.30.70.270">
    <property type="match status" value="1"/>
</dbReference>
<feature type="transmembrane region" description="Helical" evidence="4">
    <location>
        <begin position="154"/>
        <end position="176"/>
    </location>
</feature>
<evidence type="ECO:0000256" key="3">
    <source>
        <dbReference type="ARBA" id="ARBA00034247"/>
    </source>
</evidence>
<keyword evidence="4" id="KW-0472">Membrane</keyword>
<dbReference type="GO" id="GO:0052621">
    <property type="term" value="F:diguanylate cyclase activity"/>
    <property type="evidence" value="ECO:0007669"/>
    <property type="project" value="UniProtKB-EC"/>
</dbReference>
<evidence type="ECO:0000256" key="1">
    <source>
        <dbReference type="ARBA" id="ARBA00001946"/>
    </source>
</evidence>
<feature type="transmembrane region" description="Helical" evidence="4">
    <location>
        <begin position="76"/>
        <end position="97"/>
    </location>
</feature>
<dbReference type="EMBL" id="BMDX01000017">
    <property type="protein sequence ID" value="GGA85148.1"/>
    <property type="molecule type" value="Genomic_DNA"/>
</dbReference>
<gene>
    <name evidence="6" type="ORF">GCM10011369_28990</name>
</gene>
<accession>A0A8J2XQJ4</accession>
<dbReference type="PANTHER" id="PTHR45138:SF9">
    <property type="entry name" value="DIGUANYLATE CYCLASE DGCM-RELATED"/>
    <property type="match status" value="1"/>
</dbReference>
<dbReference type="GO" id="GO:0043709">
    <property type="term" value="P:cell adhesion involved in single-species biofilm formation"/>
    <property type="evidence" value="ECO:0007669"/>
    <property type="project" value="TreeGrafter"/>
</dbReference>
<proteinExistence type="predicted"/>